<name>A0A6A6DNK2_9PEZI</name>
<dbReference type="InterPro" id="IPR036770">
    <property type="entry name" value="Ankyrin_rpt-contain_sf"/>
</dbReference>
<organism evidence="1 2">
    <name type="scientific">Zopfia rhizophila CBS 207.26</name>
    <dbReference type="NCBI Taxonomy" id="1314779"/>
    <lineage>
        <taxon>Eukaryota</taxon>
        <taxon>Fungi</taxon>
        <taxon>Dikarya</taxon>
        <taxon>Ascomycota</taxon>
        <taxon>Pezizomycotina</taxon>
        <taxon>Dothideomycetes</taxon>
        <taxon>Dothideomycetes incertae sedis</taxon>
        <taxon>Zopfiaceae</taxon>
        <taxon>Zopfia</taxon>
    </lineage>
</organism>
<dbReference type="Gene3D" id="1.25.40.20">
    <property type="entry name" value="Ankyrin repeat-containing domain"/>
    <property type="match status" value="1"/>
</dbReference>
<proteinExistence type="predicted"/>
<dbReference type="AlphaFoldDB" id="A0A6A6DNK2"/>
<dbReference type="EMBL" id="ML994666">
    <property type="protein sequence ID" value="KAF2179520.1"/>
    <property type="molecule type" value="Genomic_DNA"/>
</dbReference>
<protein>
    <submittedName>
        <fullName evidence="1">Uncharacterized protein</fullName>
    </submittedName>
</protein>
<dbReference type="Proteomes" id="UP000800200">
    <property type="component" value="Unassembled WGS sequence"/>
</dbReference>
<evidence type="ECO:0000313" key="1">
    <source>
        <dbReference type="EMBL" id="KAF2179520.1"/>
    </source>
</evidence>
<keyword evidence="2" id="KW-1185">Reference proteome</keyword>
<dbReference type="SUPFAM" id="SSF48403">
    <property type="entry name" value="Ankyrin repeat"/>
    <property type="match status" value="1"/>
</dbReference>
<sequence length="171" mass="18684">MELFLDLGFQADHASLLHNISFRLYTIEAMRILTHRGADPNSKGHRGNTALHIATCQNVHSRGTANEEVSGFLLTTVRTLVSSATKERLPCTPLHATAIAPCFSSISCKASDRLPLQKAELLSTESPISLAMTMKPPSTPRSFFQWVLAPKYLPPRRMSTTSQASMGSSDS</sequence>
<reference evidence="1" key="1">
    <citation type="journal article" date="2020" name="Stud. Mycol.">
        <title>101 Dothideomycetes genomes: a test case for predicting lifestyles and emergence of pathogens.</title>
        <authorList>
            <person name="Haridas S."/>
            <person name="Albert R."/>
            <person name="Binder M."/>
            <person name="Bloem J."/>
            <person name="Labutti K."/>
            <person name="Salamov A."/>
            <person name="Andreopoulos B."/>
            <person name="Baker S."/>
            <person name="Barry K."/>
            <person name="Bills G."/>
            <person name="Bluhm B."/>
            <person name="Cannon C."/>
            <person name="Castanera R."/>
            <person name="Culley D."/>
            <person name="Daum C."/>
            <person name="Ezra D."/>
            <person name="Gonzalez J."/>
            <person name="Henrissat B."/>
            <person name="Kuo A."/>
            <person name="Liang C."/>
            <person name="Lipzen A."/>
            <person name="Lutzoni F."/>
            <person name="Magnuson J."/>
            <person name="Mondo S."/>
            <person name="Nolan M."/>
            <person name="Ohm R."/>
            <person name="Pangilinan J."/>
            <person name="Park H.-J."/>
            <person name="Ramirez L."/>
            <person name="Alfaro M."/>
            <person name="Sun H."/>
            <person name="Tritt A."/>
            <person name="Yoshinaga Y."/>
            <person name="Zwiers L.-H."/>
            <person name="Turgeon B."/>
            <person name="Goodwin S."/>
            <person name="Spatafora J."/>
            <person name="Crous P."/>
            <person name="Grigoriev I."/>
        </authorList>
    </citation>
    <scope>NUCLEOTIDE SEQUENCE</scope>
    <source>
        <strain evidence="1">CBS 207.26</strain>
    </source>
</reference>
<evidence type="ECO:0000313" key="2">
    <source>
        <dbReference type="Proteomes" id="UP000800200"/>
    </source>
</evidence>
<gene>
    <name evidence="1" type="ORF">K469DRAFT_301022</name>
</gene>
<accession>A0A6A6DNK2</accession>